<proteinExistence type="predicted"/>
<dbReference type="Proteomes" id="UP000654075">
    <property type="component" value="Unassembled WGS sequence"/>
</dbReference>
<dbReference type="SUPFAM" id="SSF51735">
    <property type="entry name" value="NAD(P)-binding Rossmann-fold domains"/>
    <property type="match status" value="1"/>
</dbReference>
<dbReference type="InterPro" id="IPR002347">
    <property type="entry name" value="SDR_fam"/>
</dbReference>
<dbReference type="Pfam" id="PF00106">
    <property type="entry name" value="adh_short"/>
    <property type="match status" value="1"/>
</dbReference>
<evidence type="ECO:0000313" key="1">
    <source>
        <dbReference type="EMBL" id="CAE8630183.1"/>
    </source>
</evidence>
<gene>
    <name evidence="1" type="ORF">PGLA1383_LOCUS46576</name>
</gene>
<keyword evidence="2" id="KW-1185">Reference proteome</keyword>
<dbReference type="PANTHER" id="PTHR44147">
    <property type="entry name" value="DEHYDROGENASE/REDUCTASE SDR FAMILY MEMBER 1"/>
    <property type="match status" value="1"/>
</dbReference>
<dbReference type="AlphaFoldDB" id="A0A813GY27"/>
<protein>
    <submittedName>
        <fullName evidence="1">Uncharacterized protein</fullName>
    </submittedName>
</protein>
<comment type="caution">
    <text evidence="1">The sequence shown here is derived from an EMBL/GenBank/DDBJ whole genome shotgun (WGS) entry which is preliminary data.</text>
</comment>
<dbReference type="OrthoDB" id="1933717at2759"/>
<name>A0A813GY27_POLGL</name>
<dbReference type="EMBL" id="CAJNNV010029813">
    <property type="protein sequence ID" value="CAE8630183.1"/>
    <property type="molecule type" value="Genomic_DNA"/>
</dbReference>
<dbReference type="Gene3D" id="3.40.50.720">
    <property type="entry name" value="NAD(P)-binding Rossmann-like Domain"/>
    <property type="match status" value="1"/>
</dbReference>
<reference evidence="1" key="1">
    <citation type="submission" date="2021-02" db="EMBL/GenBank/DDBJ databases">
        <authorList>
            <person name="Dougan E. K."/>
            <person name="Rhodes N."/>
            <person name="Thang M."/>
            <person name="Chan C."/>
        </authorList>
    </citation>
    <scope>NUCLEOTIDE SEQUENCE</scope>
</reference>
<sequence length="351" mass="37800">MFLQASELQHPGLANKPRIGLVSGPRQPCSSPHMVTMMGSVPSYDLHGSVCVVTGGSRGLGKGIALELAAAGGIVYLTGRSTATQKAEVLLAGSVDETAAQASRRGGQGIASYVDHTLDYEGRQFVDLIAKNHGRIDILVNNAFLLSKPDSLFFGKPVWQQPCRFFDEQFCVGARNHVFLTMLCRPLMTGPGATIVNVSSGGSQGNTTVFPIAYHVNKACYDRMMAALSLHASLVRGHQLQKKTSICMLTLWPGTVSTERMVVGKRHFAGWLTDPETTEFTGRAVVALSRLSAEARLRLSGRTISSAEVLFMTGGHDVDGYRHDMYKETMFSAALCTPSHVAPTTRVQTVA</sequence>
<dbReference type="InterPro" id="IPR036291">
    <property type="entry name" value="NAD(P)-bd_dom_sf"/>
</dbReference>
<evidence type="ECO:0000313" key="2">
    <source>
        <dbReference type="Proteomes" id="UP000654075"/>
    </source>
</evidence>
<accession>A0A813GY27</accession>
<dbReference type="PANTHER" id="PTHR44147:SF2">
    <property type="entry name" value="DEHYDROGENASE_REDUCTASE SDR FAMILY MEMBER 1"/>
    <property type="match status" value="1"/>
</dbReference>
<dbReference type="PRINTS" id="PR00081">
    <property type="entry name" value="GDHRDH"/>
</dbReference>
<organism evidence="1 2">
    <name type="scientific">Polarella glacialis</name>
    <name type="common">Dinoflagellate</name>
    <dbReference type="NCBI Taxonomy" id="89957"/>
    <lineage>
        <taxon>Eukaryota</taxon>
        <taxon>Sar</taxon>
        <taxon>Alveolata</taxon>
        <taxon>Dinophyceae</taxon>
        <taxon>Suessiales</taxon>
        <taxon>Suessiaceae</taxon>
        <taxon>Polarella</taxon>
    </lineage>
</organism>